<dbReference type="PANTHER" id="PTHR31793">
    <property type="entry name" value="4-HYDROXYBENZOYL-COA THIOESTERASE FAMILY MEMBER"/>
    <property type="match status" value="1"/>
</dbReference>
<dbReference type="RefSeq" id="WP_088651844.1">
    <property type="nucleotide sequence ID" value="NZ_AQQR01000012.1"/>
</dbReference>
<dbReference type="GO" id="GO:0047617">
    <property type="term" value="F:fatty acyl-CoA hydrolase activity"/>
    <property type="evidence" value="ECO:0007669"/>
    <property type="project" value="TreeGrafter"/>
</dbReference>
<dbReference type="Proteomes" id="UP000215377">
    <property type="component" value="Unassembled WGS sequence"/>
</dbReference>
<accession>A0A225NDW5</accession>
<protein>
    <submittedName>
        <fullName evidence="3">Thioesterase</fullName>
    </submittedName>
</protein>
<comment type="similarity">
    <text evidence="1">Belongs to the 4-hydroxybenzoyl-CoA thioesterase family.</text>
</comment>
<reference evidence="3 4" key="1">
    <citation type="submission" date="2013-04" db="EMBL/GenBank/DDBJ databases">
        <title>Oceanicola sp. 22II1-22F33 Genome Sequencing.</title>
        <authorList>
            <person name="Lai Q."/>
            <person name="Li G."/>
            <person name="Shao Z."/>
        </authorList>
    </citation>
    <scope>NUCLEOTIDE SEQUENCE [LARGE SCALE GENOMIC DNA]</scope>
    <source>
        <strain evidence="3 4">22II1-22F33</strain>
    </source>
</reference>
<dbReference type="FunFam" id="3.10.129.10:FF:000004">
    <property type="entry name" value="Tol-pal system-associated acyl-CoA thioesterase"/>
    <property type="match status" value="1"/>
</dbReference>
<comment type="caution">
    <text evidence="3">The sequence shown here is derived from an EMBL/GenBank/DDBJ whole genome shotgun (WGS) entry which is preliminary data.</text>
</comment>
<dbReference type="NCBIfam" id="TIGR02799">
    <property type="entry name" value="thio_ybgC"/>
    <property type="match status" value="1"/>
</dbReference>
<sequence>MTHTFTLQVYYEDTDMGGIVYHANYLRFIERARSQWVKSLGIDQIALREAGVVFVVRHMDCDYLSAARFEDELTVETRVLDVTGARLRLEQVVLRDRQVVFTARVTVVSMEVSGRPTRLPAEIRALGRGL</sequence>
<dbReference type="AlphaFoldDB" id="A0A225NDW5"/>
<organism evidence="3 4">
    <name type="scientific">Marinibacterium profundimaris</name>
    <dbReference type="NCBI Taxonomy" id="1679460"/>
    <lineage>
        <taxon>Bacteria</taxon>
        <taxon>Pseudomonadati</taxon>
        <taxon>Pseudomonadota</taxon>
        <taxon>Alphaproteobacteria</taxon>
        <taxon>Rhodobacterales</taxon>
        <taxon>Paracoccaceae</taxon>
        <taxon>Marinibacterium</taxon>
    </lineage>
</organism>
<gene>
    <name evidence="3" type="ORF">ATO3_20815</name>
</gene>
<dbReference type="PROSITE" id="PS01328">
    <property type="entry name" value="4HBCOA_THIOESTERASE"/>
    <property type="match status" value="1"/>
</dbReference>
<dbReference type="InterPro" id="IPR029069">
    <property type="entry name" value="HotDog_dom_sf"/>
</dbReference>
<dbReference type="SUPFAM" id="SSF54637">
    <property type="entry name" value="Thioesterase/thiol ester dehydrase-isomerase"/>
    <property type="match status" value="1"/>
</dbReference>
<dbReference type="InterPro" id="IPR014166">
    <property type="entry name" value="Tol-Pal_acyl-CoA_thioesterase"/>
</dbReference>
<keyword evidence="2" id="KW-0378">Hydrolase</keyword>
<keyword evidence="4" id="KW-1185">Reference proteome</keyword>
<dbReference type="InterPro" id="IPR008272">
    <property type="entry name" value="HB-CoA_thioesterase_AS"/>
</dbReference>
<dbReference type="PANTHER" id="PTHR31793:SF37">
    <property type="entry name" value="ACYL-COA THIOESTER HYDROLASE YBGC"/>
    <property type="match status" value="1"/>
</dbReference>
<proteinExistence type="inferred from homology"/>
<evidence type="ECO:0000313" key="3">
    <source>
        <dbReference type="EMBL" id="OWU70421.1"/>
    </source>
</evidence>
<evidence type="ECO:0000256" key="2">
    <source>
        <dbReference type="ARBA" id="ARBA00022801"/>
    </source>
</evidence>
<evidence type="ECO:0000313" key="4">
    <source>
        <dbReference type="Proteomes" id="UP000215377"/>
    </source>
</evidence>
<dbReference type="Pfam" id="PF13279">
    <property type="entry name" value="4HBT_2"/>
    <property type="match status" value="1"/>
</dbReference>
<dbReference type="CDD" id="cd00586">
    <property type="entry name" value="4HBT"/>
    <property type="match status" value="1"/>
</dbReference>
<dbReference type="EMBL" id="AQQR01000012">
    <property type="protein sequence ID" value="OWU70421.1"/>
    <property type="molecule type" value="Genomic_DNA"/>
</dbReference>
<dbReference type="NCBIfam" id="TIGR00051">
    <property type="entry name" value="YbgC/FadM family acyl-CoA thioesterase"/>
    <property type="match status" value="1"/>
</dbReference>
<name>A0A225NDW5_9RHOB</name>
<evidence type="ECO:0000256" key="1">
    <source>
        <dbReference type="ARBA" id="ARBA00005953"/>
    </source>
</evidence>
<dbReference type="InterPro" id="IPR050563">
    <property type="entry name" value="4-hydroxybenzoyl-CoA_TE"/>
</dbReference>
<dbReference type="InterPro" id="IPR006684">
    <property type="entry name" value="YbgC/YbaW"/>
</dbReference>
<dbReference type="OrthoDB" id="9808429at2"/>
<dbReference type="PIRSF" id="PIRSF003230">
    <property type="entry name" value="YbgC"/>
    <property type="match status" value="1"/>
</dbReference>
<dbReference type="Gene3D" id="3.10.129.10">
    <property type="entry name" value="Hotdog Thioesterase"/>
    <property type="match status" value="1"/>
</dbReference>